<evidence type="ECO:0000256" key="4">
    <source>
        <dbReference type="ARBA" id="ARBA00022475"/>
    </source>
</evidence>
<evidence type="ECO:0000256" key="5">
    <source>
        <dbReference type="ARBA" id="ARBA00022692"/>
    </source>
</evidence>
<evidence type="ECO:0000256" key="9">
    <source>
        <dbReference type="SAM" id="Phobius"/>
    </source>
</evidence>
<evidence type="ECO:0000256" key="3">
    <source>
        <dbReference type="ARBA" id="ARBA00022448"/>
    </source>
</evidence>
<dbReference type="EMBL" id="CP000482">
    <property type="protein sequence ID" value="ABK98472.1"/>
    <property type="molecule type" value="Genomic_DNA"/>
</dbReference>
<dbReference type="Pfam" id="PF07690">
    <property type="entry name" value="MFS_1"/>
    <property type="match status" value="1"/>
</dbReference>
<keyword evidence="12" id="KW-1185">Reference proteome</keyword>
<reference evidence="11 12" key="1">
    <citation type="submission" date="2006-10" db="EMBL/GenBank/DDBJ databases">
        <title>Complete sequence of chromosome of Pelobacter propionicus DSM 2379.</title>
        <authorList>
            <consortium name="US DOE Joint Genome Institute"/>
            <person name="Copeland A."/>
            <person name="Lucas S."/>
            <person name="Lapidus A."/>
            <person name="Barry K."/>
            <person name="Detter J.C."/>
            <person name="Glavina del Rio T."/>
            <person name="Hammon N."/>
            <person name="Israni S."/>
            <person name="Dalin E."/>
            <person name="Tice H."/>
            <person name="Pitluck S."/>
            <person name="Saunders E."/>
            <person name="Brettin T."/>
            <person name="Bruce D."/>
            <person name="Han C."/>
            <person name="Tapia R."/>
            <person name="Schmutz J."/>
            <person name="Larimer F."/>
            <person name="Land M."/>
            <person name="Hauser L."/>
            <person name="Kyrpides N."/>
            <person name="Kim E."/>
            <person name="Lovley D."/>
            <person name="Richardson P."/>
        </authorList>
    </citation>
    <scope>NUCLEOTIDE SEQUENCE [LARGE SCALE GENOMIC DNA]</scope>
    <source>
        <strain evidence="12">DSM 2379 / NBRC 103807 / OttBd1</strain>
    </source>
</reference>
<keyword evidence="6 9" id="KW-1133">Transmembrane helix</keyword>
<organism evidence="11 12">
    <name type="scientific">Pelobacter propionicus (strain DSM 2379 / NBRC 103807 / OttBd1)</name>
    <dbReference type="NCBI Taxonomy" id="338966"/>
    <lineage>
        <taxon>Bacteria</taxon>
        <taxon>Pseudomonadati</taxon>
        <taxon>Thermodesulfobacteriota</taxon>
        <taxon>Desulfuromonadia</taxon>
        <taxon>Desulfuromonadales</taxon>
        <taxon>Desulfuromonadaceae</taxon>
        <taxon>Pelobacter</taxon>
    </lineage>
</organism>
<evidence type="ECO:0000256" key="6">
    <source>
        <dbReference type="ARBA" id="ARBA00022989"/>
    </source>
</evidence>
<feature type="transmembrane region" description="Helical" evidence="9">
    <location>
        <begin position="268"/>
        <end position="286"/>
    </location>
</feature>
<feature type="transmembrane region" description="Helical" evidence="9">
    <location>
        <begin position="67"/>
        <end position="86"/>
    </location>
</feature>
<dbReference type="KEGG" id="ppd:Ppro_0843"/>
<dbReference type="NCBIfam" id="TIGR00710">
    <property type="entry name" value="efflux_Bcr_CflA"/>
    <property type="match status" value="1"/>
</dbReference>
<comment type="similarity">
    <text evidence="2">Belongs to the major facilitator superfamily. Bcr/CmlA family.</text>
</comment>
<feature type="transmembrane region" description="Helical" evidence="9">
    <location>
        <begin position="98"/>
        <end position="117"/>
    </location>
</feature>
<protein>
    <submittedName>
        <fullName evidence="11">Drug resistance transporter, Bcr/CflA subfamily</fullName>
    </submittedName>
</protein>
<dbReference type="FunFam" id="1.20.1720.10:FF:000005">
    <property type="entry name" value="Bcr/CflA family efflux transporter"/>
    <property type="match status" value="1"/>
</dbReference>
<feature type="transmembrane region" description="Helical" evidence="9">
    <location>
        <begin position="187"/>
        <end position="207"/>
    </location>
</feature>
<dbReference type="InterPro" id="IPR036259">
    <property type="entry name" value="MFS_trans_sf"/>
</dbReference>
<evidence type="ECO:0000313" key="12">
    <source>
        <dbReference type="Proteomes" id="UP000006732"/>
    </source>
</evidence>
<keyword evidence="7 9" id="KW-0472">Membrane</keyword>
<feature type="domain" description="Major facilitator superfamily (MFS) profile" evidence="10">
    <location>
        <begin position="29"/>
        <end position="417"/>
    </location>
</feature>
<comment type="subcellular location">
    <subcellularLocation>
        <location evidence="1">Cell membrane</location>
        <topology evidence="1">Multi-pass membrane protein</topology>
    </subcellularLocation>
</comment>
<evidence type="ECO:0000256" key="2">
    <source>
        <dbReference type="ARBA" id="ARBA00006236"/>
    </source>
</evidence>
<dbReference type="GO" id="GO:0042910">
    <property type="term" value="F:xenobiotic transmembrane transporter activity"/>
    <property type="evidence" value="ECO:0007669"/>
    <property type="project" value="InterPro"/>
</dbReference>
<feature type="transmembrane region" description="Helical" evidence="9">
    <location>
        <begin position="307"/>
        <end position="328"/>
    </location>
</feature>
<keyword evidence="4" id="KW-1003">Cell membrane</keyword>
<proteinExistence type="inferred from homology"/>
<name>A1AMA2_PELPD</name>
<dbReference type="GO" id="GO:1990961">
    <property type="term" value="P:xenobiotic detoxification by transmembrane export across the plasma membrane"/>
    <property type="evidence" value="ECO:0007669"/>
    <property type="project" value="InterPro"/>
</dbReference>
<feature type="transmembrane region" description="Helical" evidence="9">
    <location>
        <begin position="123"/>
        <end position="144"/>
    </location>
</feature>
<evidence type="ECO:0000259" key="10">
    <source>
        <dbReference type="PROSITE" id="PS50850"/>
    </source>
</evidence>
<dbReference type="HOGENOM" id="CLU_001265_47_0_7"/>
<feature type="transmembrane region" description="Helical" evidence="9">
    <location>
        <begin position="392"/>
        <end position="413"/>
    </location>
</feature>
<feature type="transmembrane region" description="Helical" evidence="9">
    <location>
        <begin position="366"/>
        <end position="386"/>
    </location>
</feature>
<evidence type="ECO:0000313" key="11">
    <source>
        <dbReference type="EMBL" id="ABK98472.1"/>
    </source>
</evidence>
<dbReference type="SUPFAM" id="SSF103473">
    <property type="entry name" value="MFS general substrate transporter"/>
    <property type="match status" value="1"/>
</dbReference>
<dbReference type="PROSITE" id="PS50850">
    <property type="entry name" value="MFS"/>
    <property type="match status" value="1"/>
</dbReference>
<dbReference type="Gene3D" id="1.20.1720.10">
    <property type="entry name" value="Multidrug resistance protein D"/>
    <property type="match status" value="1"/>
</dbReference>
<evidence type="ECO:0000256" key="7">
    <source>
        <dbReference type="ARBA" id="ARBA00023136"/>
    </source>
</evidence>
<dbReference type="PANTHER" id="PTHR23502">
    <property type="entry name" value="MAJOR FACILITATOR SUPERFAMILY"/>
    <property type="match status" value="1"/>
</dbReference>
<dbReference type="AlphaFoldDB" id="A1AMA2"/>
<dbReference type="CDD" id="cd17320">
    <property type="entry name" value="MFS_MdfA_MDR_like"/>
    <property type="match status" value="1"/>
</dbReference>
<dbReference type="PANTHER" id="PTHR23502:SF132">
    <property type="entry name" value="POLYAMINE TRANSPORTER 2-RELATED"/>
    <property type="match status" value="1"/>
</dbReference>
<feature type="transmembrane region" description="Helical" evidence="9">
    <location>
        <begin position="156"/>
        <end position="181"/>
    </location>
</feature>
<keyword evidence="3" id="KW-0813">Transport</keyword>
<keyword evidence="5 9" id="KW-0812">Transmembrane</keyword>
<dbReference type="GO" id="GO:0005886">
    <property type="term" value="C:plasma membrane"/>
    <property type="evidence" value="ECO:0007669"/>
    <property type="project" value="UniProtKB-SubCell"/>
</dbReference>
<dbReference type="STRING" id="338966.Ppro_0843"/>
<dbReference type="Proteomes" id="UP000006732">
    <property type="component" value="Chromosome"/>
</dbReference>
<sequence>MNGGRKTYSMTLSHTTPAVRPPPMPRGQMVRMVLILGVLTAFGPMSIDMYLPAFPQIARDLGVPLGTVQLSISAFLFGSAAGQLLYGPLADRFGRRRPLLCGLTLYIAAALGCACVHTGEGLLIWRLVMAVGGGAGMVISRAVVRDLYDTAEAARMFSLLMLVMGAAPILAPIAGGQILLITGWRGIFAFLGLFALVSIAAAARWLPESLPPERRIRISLAEMVAGYGQLLANRDYIRYSIALGCVAGFTFAYIAGAPFFFIELHGMSPQRFALLFGANAVGLIGASQLNRRLLHRFSAQRIMKTCFALNAAATLLLVAVVMAGIGGFPGQGLLIFFCVSMTGFLYPNVTALTLAPFGKAAGSASALLGTIQYSIGASAGALVGALHNGTALPMTASMALCGVVGWLAVALSASAEDHPFNRVS</sequence>
<evidence type="ECO:0000256" key="8">
    <source>
        <dbReference type="SAM" id="MobiDB-lite"/>
    </source>
</evidence>
<accession>A1AMA2</accession>
<dbReference type="InterPro" id="IPR020846">
    <property type="entry name" value="MFS_dom"/>
</dbReference>
<dbReference type="InterPro" id="IPR011701">
    <property type="entry name" value="MFS"/>
</dbReference>
<feature type="region of interest" description="Disordered" evidence="8">
    <location>
        <begin position="1"/>
        <end position="21"/>
    </location>
</feature>
<gene>
    <name evidence="11" type="ordered locus">Ppro_0843</name>
</gene>
<feature type="transmembrane region" description="Helical" evidence="9">
    <location>
        <begin position="334"/>
        <end position="354"/>
    </location>
</feature>
<feature type="transmembrane region" description="Helical" evidence="9">
    <location>
        <begin position="29"/>
        <end position="47"/>
    </location>
</feature>
<evidence type="ECO:0000256" key="1">
    <source>
        <dbReference type="ARBA" id="ARBA00004651"/>
    </source>
</evidence>
<feature type="transmembrane region" description="Helical" evidence="9">
    <location>
        <begin position="239"/>
        <end position="262"/>
    </location>
</feature>
<dbReference type="eggNOG" id="COG2814">
    <property type="taxonomic scope" value="Bacteria"/>
</dbReference>
<dbReference type="InterPro" id="IPR004812">
    <property type="entry name" value="Efflux_drug-R_Bcr/CmlA"/>
</dbReference>